<comment type="caution">
    <text evidence="1">The sequence shown here is derived from an EMBL/GenBank/DDBJ whole genome shotgun (WGS) entry which is preliminary data.</text>
</comment>
<reference evidence="1 2" key="1">
    <citation type="submission" date="2018-03" db="EMBL/GenBank/DDBJ databases">
        <title>Genomic Encyclopedia of Archaeal and Bacterial Type Strains, Phase II (KMG-II): from individual species to whole genera.</title>
        <authorList>
            <person name="Goeker M."/>
        </authorList>
    </citation>
    <scope>NUCLEOTIDE SEQUENCE [LARGE SCALE GENOMIC DNA]</scope>
    <source>
        <strain evidence="1 2">DSM 45348</strain>
    </source>
</reference>
<name>A0A2T0SI14_9ACTN</name>
<accession>A0A2T0SI14</accession>
<gene>
    <name evidence="1" type="ORF">CLV70_101203</name>
</gene>
<organism evidence="1 2">
    <name type="scientific">Pseudosporangium ferrugineum</name>
    <dbReference type="NCBI Taxonomy" id="439699"/>
    <lineage>
        <taxon>Bacteria</taxon>
        <taxon>Bacillati</taxon>
        <taxon>Actinomycetota</taxon>
        <taxon>Actinomycetes</taxon>
        <taxon>Micromonosporales</taxon>
        <taxon>Micromonosporaceae</taxon>
        <taxon>Pseudosporangium</taxon>
    </lineage>
</organism>
<dbReference type="AlphaFoldDB" id="A0A2T0SI14"/>
<evidence type="ECO:0000313" key="1">
    <source>
        <dbReference type="EMBL" id="PRY33042.1"/>
    </source>
</evidence>
<keyword evidence="2" id="KW-1185">Reference proteome</keyword>
<dbReference type="EMBL" id="PVZG01000001">
    <property type="protein sequence ID" value="PRY33042.1"/>
    <property type="molecule type" value="Genomic_DNA"/>
</dbReference>
<sequence>MSGLELARRFYHRQVRPLLGSGQHAAALLGNGSEVLGLDDEVSADHDFGPRVQVFLPPGAPRPDLAALPATFEGFGTDQVELTTAGDFFTDRLGIDPADGLAPSSWDSASRVTDAHDRRALPAYGVVRRRKLQRNVGAPASSSASARRPADLRAASSSASVIVARLPVPLGLPRRLCAACNE</sequence>
<evidence type="ECO:0000313" key="2">
    <source>
        <dbReference type="Proteomes" id="UP000239209"/>
    </source>
</evidence>
<proteinExistence type="predicted"/>
<protein>
    <submittedName>
        <fullName evidence="1">Uncharacterized protein</fullName>
    </submittedName>
</protein>
<dbReference type="Proteomes" id="UP000239209">
    <property type="component" value="Unassembled WGS sequence"/>
</dbReference>